<evidence type="ECO:0000256" key="2">
    <source>
        <dbReference type="ARBA" id="ARBA00023235"/>
    </source>
</evidence>
<sequence length="387" mass="42788">MTALDRALAERAIFTQWMFEQALPLWAAAGTDWEQGGFRETIDQHGVSPEVPRRTRVVGRQIYSYAVAQKLGWAGDAQRVMAHGVRYLLDHCIKPDGSVVSETRPDGTIVNGSFDLYDHAFALFGMAAAASTGYERETLTQAARRMRDAMKAGWGHPSGGFEESVPRTLPLKANPHMHVFEASLAWLEAEPQAGDDGWDKLADEIGDLCLTSFIDPKTGALREFFNGDWHPVPGNDGRIVEPGHQFEWAWLMIRWGLLRGRQDALAAAGRLIAVGEDSGTDPVRGLAISEIWDDLTVKDDTARLWQQTERIKAWLAAASTATSPEARETALDRVAVATSGLRKYWNFPIAGGAWENIRADGTFKDEAARASSLYHMICALAEMHRLL</sequence>
<dbReference type="EMBL" id="CP068047">
    <property type="protein sequence ID" value="QQR35438.1"/>
    <property type="molecule type" value="Genomic_DNA"/>
</dbReference>
<gene>
    <name evidence="3" type="ORF">JI749_13895</name>
</gene>
<evidence type="ECO:0000313" key="3">
    <source>
        <dbReference type="EMBL" id="QQR35438.1"/>
    </source>
</evidence>
<evidence type="ECO:0000313" key="4">
    <source>
        <dbReference type="Proteomes" id="UP000595460"/>
    </source>
</evidence>
<name>A0ABX7BU01_9HYPH</name>
<dbReference type="RefSeq" id="WP_201655052.1">
    <property type="nucleotide sequence ID" value="NZ_CP068047.1"/>
</dbReference>
<evidence type="ECO:0000256" key="1">
    <source>
        <dbReference type="ARBA" id="ARBA00008558"/>
    </source>
</evidence>
<dbReference type="Gene3D" id="1.50.10.10">
    <property type="match status" value="1"/>
</dbReference>
<dbReference type="InterPro" id="IPR012341">
    <property type="entry name" value="6hp_glycosidase-like_sf"/>
</dbReference>
<dbReference type="InterPro" id="IPR010819">
    <property type="entry name" value="AGE/CE"/>
</dbReference>
<dbReference type="PANTHER" id="PTHR15108">
    <property type="entry name" value="N-ACYLGLUCOSAMINE-2-EPIMERASE"/>
    <property type="match status" value="1"/>
</dbReference>
<comment type="similarity">
    <text evidence="1">Belongs to the N-acylglucosamine 2-epimerase family.</text>
</comment>
<keyword evidence="2" id="KW-0413">Isomerase</keyword>
<accession>A0ABX7BU01</accession>
<dbReference type="SUPFAM" id="SSF48208">
    <property type="entry name" value="Six-hairpin glycosidases"/>
    <property type="match status" value="1"/>
</dbReference>
<protein>
    <submittedName>
        <fullName evidence="3">AGE family epimerase/isomerase</fullName>
    </submittedName>
</protein>
<dbReference type="InterPro" id="IPR008928">
    <property type="entry name" value="6-hairpin_glycosidase_sf"/>
</dbReference>
<dbReference type="Proteomes" id="UP000595460">
    <property type="component" value="Chromosome"/>
</dbReference>
<keyword evidence="4" id="KW-1185">Reference proteome</keyword>
<proteinExistence type="inferred from homology"/>
<organism evidence="3 4">
    <name type="scientific">Devosia oryziradicis</name>
    <dbReference type="NCBI Taxonomy" id="2801335"/>
    <lineage>
        <taxon>Bacteria</taxon>
        <taxon>Pseudomonadati</taxon>
        <taxon>Pseudomonadota</taxon>
        <taxon>Alphaproteobacteria</taxon>
        <taxon>Hyphomicrobiales</taxon>
        <taxon>Devosiaceae</taxon>
        <taxon>Devosia</taxon>
    </lineage>
</organism>
<dbReference type="Pfam" id="PF07221">
    <property type="entry name" value="GlcNAc_2-epim"/>
    <property type="match status" value="1"/>
</dbReference>
<reference evidence="3 4" key="1">
    <citation type="submission" date="2021-01" db="EMBL/GenBank/DDBJ databases">
        <title>Genome seq and assembly of Devosia sp. G19.</title>
        <authorList>
            <person name="Chhetri G."/>
        </authorList>
    </citation>
    <scope>NUCLEOTIDE SEQUENCE [LARGE SCALE GENOMIC DNA]</scope>
    <source>
        <strain evidence="3 4">G19</strain>
    </source>
</reference>